<evidence type="ECO:0000256" key="8">
    <source>
        <dbReference type="ARBA" id="ARBA00023136"/>
    </source>
</evidence>
<evidence type="ECO:0000256" key="9">
    <source>
        <dbReference type="RuleBase" id="RU365028"/>
    </source>
</evidence>
<dbReference type="Pfam" id="PF01699">
    <property type="entry name" value="Na_Ca_ex"/>
    <property type="match status" value="2"/>
</dbReference>
<dbReference type="NCBIfam" id="TIGR00378">
    <property type="entry name" value="cax"/>
    <property type="match status" value="1"/>
</dbReference>
<feature type="transmembrane region" description="Helical" evidence="9">
    <location>
        <begin position="372"/>
        <end position="391"/>
    </location>
</feature>
<comment type="similarity">
    <text evidence="9">Belongs to the Ca(2+):cation antiporter (CaCA) (TC 2.A.19) family.</text>
</comment>
<dbReference type="AlphaFoldDB" id="A0A2R5FLI5"/>
<evidence type="ECO:0000256" key="5">
    <source>
        <dbReference type="ARBA" id="ARBA00022837"/>
    </source>
</evidence>
<evidence type="ECO:0000313" key="13">
    <source>
        <dbReference type="Proteomes" id="UP000245124"/>
    </source>
</evidence>
<dbReference type="InterPro" id="IPR044880">
    <property type="entry name" value="NCX_ion-bd_dom_sf"/>
</dbReference>
<dbReference type="GO" id="GO:0015369">
    <property type="term" value="F:calcium:proton antiporter activity"/>
    <property type="evidence" value="ECO:0007669"/>
    <property type="project" value="UniProtKB-UniRule"/>
</dbReference>
<feature type="transmembrane region" description="Helical" evidence="9">
    <location>
        <begin position="53"/>
        <end position="72"/>
    </location>
</feature>
<feature type="transmembrane region" description="Helical" evidence="9">
    <location>
        <begin position="238"/>
        <end position="257"/>
    </location>
</feature>
<keyword evidence="4 9" id="KW-0812">Transmembrane</keyword>
<dbReference type="GO" id="GO:0006874">
    <property type="term" value="P:intracellular calcium ion homeostasis"/>
    <property type="evidence" value="ECO:0007669"/>
    <property type="project" value="TreeGrafter"/>
</dbReference>
<keyword evidence="3 9" id="KW-0109">Calcium transport</keyword>
<dbReference type="RefSeq" id="WP_244919221.1">
    <property type="nucleotide sequence ID" value="NZ_BDUD01000001.1"/>
</dbReference>
<evidence type="ECO:0000313" key="12">
    <source>
        <dbReference type="EMBL" id="GBG18879.1"/>
    </source>
</evidence>
<evidence type="ECO:0000256" key="6">
    <source>
        <dbReference type="ARBA" id="ARBA00022989"/>
    </source>
</evidence>
<dbReference type="Proteomes" id="UP000245124">
    <property type="component" value="Unassembled WGS sequence"/>
</dbReference>
<feature type="transmembrane region" description="Helical" evidence="9">
    <location>
        <begin position="190"/>
        <end position="209"/>
    </location>
</feature>
<evidence type="ECO:0000256" key="4">
    <source>
        <dbReference type="ARBA" id="ARBA00022692"/>
    </source>
</evidence>
<dbReference type="PANTHER" id="PTHR31503">
    <property type="entry name" value="VACUOLAR CALCIUM ION TRANSPORTER"/>
    <property type="match status" value="1"/>
</dbReference>
<dbReference type="InterPro" id="IPR004713">
    <property type="entry name" value="CaH_exchang"/>
</dbReference>
<evidence type="ECO:0000256" key="1">
    <source>
        <dbReference type="ARBA" id="ARBA00004127"/>
    </source>
</evidence>
<keyword evidence="5 9" id="KW-0106">Calcium</keyword>
<dbReference type="Gene3D" id="1.20.1420.30">
    <property type="entry name" value="NCX, central ion-binding region"/>
    <property type="match status" value="1"/>
</dbReference>
<comment type="function">
    <text evidence="9">Ca(+)/H(+) antiporter that extrudes calcium in exchange for external protons.</text>
</comment>
<feature type="transmembrane region" description="Helical" evidence="9">
    <location>
        <begin position="340"/>
        <end position="360"/>
    </location>
</feature>
<gene>
    <name evidence="12" type="ORF">NIES4072_25440</name>
</gene>
<comment type="subcellular location">
    <subcellularLocation>
        <location evidence="1">Endomembrane system</location>
        <topology evidence="1">Multi-pass membrane protein</topology>
    </subcellularLocation>
</comment>
<feature type="transmembrane region" description="Helical" evidence="9">
    <location>
        <begin position="117"/>
        <end position="141"/>
    </location>
</feature>
<comment type="caution">
    <text evidence="12">The sequence shown here is derived from an EMBL/GenBank/DDBJ whole genome shotgun (WGS) entry which is preliminary data.</text>
</comment>
<reference evidence="12 13" key="1">
    <citation type="submission" date="2017-06" db="EMBL/GenBank/DDBJ databases">
        <title>Genome sequencing of cyanobaciteial culture collection at National Institute for Environmental Studies (NIES).</title>
        <authorList>
            <person name="Hirose Y."/>
            <person name="Shimura Y."/>
            <person name="Fujisawa T."/>
            <person name="Nakamura Y."/>
            <person name="Kawachi M."/>
        </authorList>
    </citation>
    <scope>NUCLEOTIDE SEQUENCE [LARGE SCALE GENOMIC DNA]</scope>
    <source>
        <strain evidence="12 13">NIES-4072</strain>
    </source>
</reference>
<dbReference type="InterPro" id="IPR004798">
    <property type="entry name" value="CAX-like"/>
</dbReference>
<feature type="transmembrane region" description="Helical" evidence="9">
    <location>
        <begin position="29"/>
        <end position="47"/>
    </location>
</feature>
<evidence type="ECO:0000256" key="2">
    <source>
        <dbReference type="ARBA" id="ARBA00022448"/>
    </source>
</evidence>
<keyword evidence="9" id="KW-0050">Antiport</keyword>
<dbReference type="GO" id="GO:0016020">
    <property type="term" value="C:membrane"/>
    <property type="evidence" value="ECO:0007669"/>
    <property type="project" value="InterPro"/>
</dbReference>
<keyword evidence="13" id="KW-1185">Reference proteome</keyword>
<evidence type="ECO:0000256" key="7">
    <source>
        <dbReference type="ARBA" id="ARBA00023065"/>
    </source>
</evidence>
<feature type="domain" description="Sodium/calcium exchanger membrane region" evidence="11">
    <location>
        <begin position="53"/>
        <end position="211"/>
    </location>
</feature>
<evidence type="ECO:0000256" key="10">
    <source>
        <dbReference type="SAM" id="MobiDB-lite"/>
    </source>
</evidence>
<proteinExistence type="inferred from homology"/>
<name>A0A2R5FLI5_NOSCO</name>
<feature type="transmembrane region" description="Helical" evidence="9">
    <location>
        <begin position="311"/>
        <end position="334"/>
    </location>
</feature>
<organism evidence="12 13">
    <name type="scientific">Nostoc commune NIES-4072</name>
    <dbReference type="NCBI Taxonomy" id="2005467"/>
    <lineage>
        <taxon>Bacteria</taxon>
        <taxon>Bacillati</taxon>
        <taxon>Cyanobacteriota</taxon>
        <taxon>Cyanophyceae</taxon>
        <taxon>Nostocales</taxon>
        <taxon>Nostocaceae</taxon>
        <taxon>Nostoc</taxon>
    </lineage>
</organism>
<protein>
    <recommendedName>
        <fullName evidence="9">Ca(2+)/H(+) antiporter</fullName>
    </recommendedName>
</protein>
<accession>A0A2R5FLI5</accession>
<keyword evidence="2 9" id="KW-0813">Transport</keyword>
<keyword evidence="7 9" id="KW-0406">Ion transport</keyword>
<sequence length="393" mass="41821">MSVTKPGRLSRLPTTKKTRQPSSMSRKDALLLRMLVFVPICLILHHLNVNPKIVFMTAGLAIIPLAAWTANFTEAIASRLGPAIGGLLNATFGNATEMIVSIVALKAGLIDVVKASLMGSMIANLLLGLGVALFFGGLQINQQNSRINPDHLSAVGRVNASLLNLVIVFLLAPTAIEVTSLALHLQTTNAFSYIASALLLTSYILMLLFSMKTHSHLYGLDEDAEPESYGSEARGEKYGLKLHISLLLATTIVLVFVSEALVDSLSEAIATTGMSGLFTGVILLPIFGAAVEIITCGICGAKNKVNLASSVAIGSSLQIAMFVTPILVFTGFIIGKPMNLDFDNFTVLGVGIAVVMTNSVRPNSYSNWLEGIMLLMTYLMLATAFFLHPIVAG</sequence>
<keyword evidence="6 9" id="KW-1133">Transmembrane helix</keyword>
<feature type="transmembrane region" description="Helical" evidence="9">
    <location>
        <begin position="84"/>
        <end position="105"/>
    </location>
</feature>
<evidence type="ECO:0000259" key="11">
    <source>
        <dbReference type="Pfam" id="PF01699"/>
    </source>
</evidence>
<dbReference type="PANTHER" id="PTHR31503:SF22">
    <property type="entry name" value="VACUOLAR CALCIUM ION TRANSPORTER"/>
    <property type="match status" value="1"/>
</dbReference>
<dbReference type="InterPro" id="IPR004837">
    <property type="entry name" value="NaCa_Exmemb"/>
</dbReference>
<keyword evidence="8 9" id="KW-0472">Membrane</keyword>
<feature type="transmembrane region" description="Helical" evidence="9">
    <location>
        <begin position="277"/>
        <end position="299"/>
    </location>
</feature>
<feature type="transmembrane region" description="Helical" evidence="9">
    <location>
        <begin position="162"/>
        <end position="184"/>
    </location>
</feature>
<evidence type="ECO:0000256" key="3">
    <source>
        <dbReference type="ARBA" id="ARBA00022568"/>
    </source>
</evidence>
<dbReference type="GO" id="GO:0012505">
    <property type="term" value="C:endomembrane system"/>
    <property type="evidence" value="ECO:0007669"/>
    <property type="project" value="UniProtKB-SubCell"/>
</dbReference>
<feature type="region of interest" description="Disordered" evidence="10">
    <location>
        <begin position="1"/>
        <end position="23"/>
    </location>
</feature>
<feature type="domain" description="Sodium/calcium exchanger membrane region" evidence="11">
    <location>
        <begin position="244"/>
        <end position="386"/>
    </location>
</feature>
<dbReference type="EMBL" id="BDUD01000001">
    <property type="protein sequence ID" value="GBG18879.1"/>
    <property type="molecule type" value="Genomic_DNA"/>
</dbReference>